<dbReference type="SMART" id="SM00760">
    <property type="entry name" value="Bac_DnaA_C"/>
    <property type="match status" value="1"/>
</dbReference>
<dbReference type="EMBL" id="SMBH01000002">
    <property type="protein sequence ID" value="TCU19296.1"/>
    <property type="molecule type" value="Genomic_DNA"/>
</dbReference>
<evidence type="ECO:0000259" key="1">
    <source>
        <dbReference type="SMART" id="SM00760"/>
    </source>
</evidence>
<dbReference type="CDD" id="cd06571">
    <property type="entry name" value="Bac_DnaA_C"/>
    <property type="match status" value="1"/>
</dbReference>
<dbReference type="AlphaFoldDB" id="A0A4R3QLV1"/>
<dbReference type="GO" id="GO:0043565">
    <property type="term" value="F:sequence-specific DNA binding"/>
    <property type="evidence" value="ECO:0007669"/>
    <property type="project" value="InterPro"/>
</dbReference>
<evidence type="ECO:0000313" key="3">
    <source>
        <dbReference type="Proteomes" id="UP000294576"/>
    </source>
</evidence>
<dbReference type="GO" id="GO:0006275">
    <property type="term" value="P:regulation of DNA replication"/>
    <property type="evidence" value="ECO:0007669"/>
    <property type="project" value="InterPro"/>
</dbReference>
<dbReference type="Gene3D" id="1.10.1750.10">
    <property type="match status" value="1"/>
</dbReference>
<name>A0A4R3QLV1_RHISU</name>
<dbReference type="Proteomes" id="UP000294576">
    <property type="component" value="Unassembled WGS sequence"/>
</dbReference>
<evidence type="ECO:0000313" key="2">
    <source>
        <dbReference type="EMBL" id="TCU19296.1"/>
    </source>
</evidence>
<dbReference type="GO" id="GO:0005524">
    <property type="term" value="F:ATP binding"/>
    <property type="evidence" value="ECO:0007669"/>
    <property type="project" value="InterPro"/>
</dbReference>
<dbReference type="SUPFAM" id="SSF48295">
    <property type="entry name" value="TrpR-like"/>
    <property type="match status" value="1"/>
</dbReference>
<dbReference type="Pfam" id="PF08299">
    <property type="entry name" value="Bac_DnaA_C"/>
    <property type="match status" value="1"/>
</dbReference>
<comment type="caution">
    <text evidence="2">The sequence shown here is derived from an EMBL/GenBank/DDBJ whole genome shotgun (WGS) entry which is preliminary data.</text>
</comment>
<dbReference type="InterPro" id="IPR010921">
    <property type="entry name" value="Trp_repressor/repl_initiator"/>
</dbReference>
<protein>
    <submittedName>
        <fullName evidence="2">DnaA-like protein</fullName>
    </submittedName>
</protein>
<accession>A0A4R3QLV1</accession>
<dbReference type="GO" id="GO:0006270">
    <property type="term" value="P:DNA replication initiation"/>
    <property type="evidence" value="ECO:0007669"/>
    <property type="project" value="InterPro"/>
</dbReference>
<dbReference type="InterPro" id="IPR013159">
    <property type="entry name" value="DnaA_C"/>
</dbReference>
<reference evidence="2 3" key="1">
    <citation type="submission" date="2019-03" db="EMBL/GenBank/DDBJ databases">
        <title>Genomic Encyclopedia of Type Strains, Phase IV (KMG-V): Genome sequencing to study the core and pangenomes of soil and plant-associated prokaryotes.</title>
        <authorList>
            <person name="Whitman W."/>
        </authorList>
    </citation>
    <scope>NUCLEOTIDE SEQUENCE [LARGE SCALE GENOMIC DNA]</scope>
    <source>
        <strain evidence="2 3">Hc14</strain>
    </source>
</reference>
<gene>
    <name evidence="2" type="ORF">EV132_102527</name>
</gene>
<proteinExistence type="predicted"/>
<dbReference type="RefSeq" id="WP_245505705.1">
    <property type="nucleotide sequence ID" value="NZ_SMBH01000002.1"/>
</dbReference>
<feature type="domain" description="Chromosomal replication initiator DnaA C-terminal" evidence="1">
    <location>
        <begin position="43"/>
        <end position="112"/>
    </location>
</feature>
<organism evidence="2 3">
    <name type="scientific">Rhizobium sullae</name>
    <name type="common">Rhizobium hedysari</name>
    <dbReference type="NCBI Taxonomy" id="50338"/>
    <lineage>
        <taxon>Bacteria</taxon>
        <taxon>Pseudomonadati</taxon>
        <taxon>Pseudomonadota</taxon>
        <taxon>Alphaproteobacteria</taxon>
        <taxon>Hyphomicrobiales</taxon>
        <taxon>Rhizobiaceae</taxon>
        <taxon>Rhizobium/Agrobacterium group</taxon>
        <taxon>Rhizobium</taxon>
    </lineage>
</organism>
<sequence>MPVENQPLPRMRLEYALQPFVNDAALSFKGPAPPSATLPVSAVCRIAMEVTAEMVMLVGGRLLERRDRRRMLCHARQIAMYVCHVALQIPFDDIAGALGRSCSTVGHACQTVEERREDPAFDDFVAAVERTANSIFRSAGGAVHG</sequence>